<gene>
    <name evidence="4" type="ORF">MONBRDRAFT_4877</name>
</gene>
<keyword evidence="1" id="KW-0677">Repeat</keyword>
<dbReference type="AlphaFoldDB" id="A9UP74"/>
<dbReference type="PANTHER" id="PTHR24161">
    <property type="entry name" value="ANK_REP_REGION DOMAIN-CONTAINING PROTEIN-RELATED"/>
    <property type="match status" value="1"/>
</dbReference>
<dbReference type="InParanoid" id="A9UP74"/>
<dbReference type="STRING" id="81824.A9UP74"/>
<evidence type="ECO:0000313" key="4">
    <source>
        <dbReference type="EMBL" id="EDQ92371.1"/>
    </source>
</evidence>
<proteinExistence type="predicted"/>
<dbReference type="PROSITE" id="PS50088">
    <property type="entry name" value="ANK_REPEAT"/>
    <property type="match status" value="1"/>
</dbReference>
<keyword evidence="5" id="KW-1185">Reference proteome</keyword>
<evidence type="ECO:0000256" key="1">
    <source>
        <dbReference type="ARBA" id="ARBA00022737"/>
    </source>
</evidence>
<dbReference type="EMBL" id="CH991543">
    <property type="protein sequence ID" value="EDQ92371.1"/>
    <property type="molecule type" value="Genomic_DNA"/>
</dbReference>
<dbReference type="RefSeq" id="XP_001742133.1">
    <property type="nucleotide sequence ID" value="XM_001742081.1"/>
</dbReference>
<dbReference type="PANTHER" id="PTHR24161:SF124">
    <property type="entry name" value="TRANSIENT RECEPTOR POTENTIAL CHANNEL PYREXIA"/>
    <property type="match status" value="1"/>
</dbReference>
<name>A9UP74_MONBE</name>
<evidence type="ECO:0000256" key="2">
    <source>
        <dbReference type="ARBA" id="ARBA00023043"/>
    </source>
</evidence>
<dbReference type="InterPro" id="IPR002110">
    <property type="entry name" value="Ankyrin_rpt"/>
</dbReference>
<reference evidence="4 5" key="1">
    <citation type="journal article" date="2008" name="Nature">
        <title>The genome of the choanoflagellate Monosiga brevicollis and the origin of metazoans.</title>
        <authorList>
            <consortium name="JGI Sequencing"/>
            <person name="King N."/>
            <person name="Westbrook M.J."/>
            <person name="Young S.L."/>
            <person name="Kuo A."/>
            <person name="Abedin M."/>
            <person name="Chapman J."/>
            <person name="Fairclough S."/>
            <person name="Hellsten U."/>
            <person name="Isogai Y."/>
            <person name="Letunic I."/>
            <person name="Marr M."/>
            <person name="Pincus D."/>
            <person name="Putnam N."/>
            <person name="Rokas A."/>
            <person name="Wright K.J."/>
            <person name="Zuzow R."/>
            <person name="Dirks W."/>
            <person name="Good M."/>
            <person name="Goodstein D."/>
            <person name="Lemons D."/>
            <person name="Li W."/>
            <person name="Lyons J.B."/>
            <person name="Morris A."/>
            <person name="Nichols S."/>
            <person name="Richter D.J."/>
            <person name="Salamov A."/>
            <person name="Bork P."/>
            <person name="Lim W.A."/>
            <person name="Manning G."/>
            <person name="Miller W.T."/>
            <person name="McGinnis W."/>
            <person name="Shapiro H."/>
            <person name="Tjian R."/>
            <person name="Grigoriev I.V."/>
            <person name="Rokhsar D."/>
        </authorList>
    </citation>
    <scope>NUCLEOTIDE SEQUENCE [LARGE SCALE GENOMIC DNA]</scope>
    <source>
        <strain evidence="5">MX1 / ATCC 50154</strain>
    </source>
</reference>
<dbReference type="SMART" id="SM00248">
    <property type="entry name" value="ANK"/>
    <property type="match status" value="4"/>
</dbReference>
<dbReference type="Proteomes" id="UP000001357">
    <property type="component" value="Unassembled WGS sequence"/>
</dbReference>
<organism evidence="4 5">
    <name type="scientific">Monosiga brevicollis</name>
    <name type="common">Choanoflagellate</name>
    <dbReference type="NCBI Taxonomy" id="81824"/>
    <lineage>
        <taxon>Eukaryota</taxon>
        <taxon>Choanoflagellata</taxon>
        <taxon>Craspedida</taxon>
        <taxon>Salpingoecidae</taxon>
        <taxon>Monosiga</taxon>
    </lineage>
</organism>
<protein>
    <submittedName>
        <fullName evidence="4">Uncharacterized protein</fullName>
    </submittedName>
</protein>
<dbReference type="InterPro" id="IPR036770">
    <property type="entry name" value="Ankyrin_rpt-contain_sf"/>
</dbReference>
<dbReference type="Pfam" id="PF12796">
    <property type="entry name" value="Ank_2"/>
    <property type="match status" value="1"/>
</dbReference>
<dbReference type="Gene3D" id="1.25.40.20">
    <property type="entry name" value="Ankyrin repeat-containing domain"/>
    <property type="match status" value="1"/>
</dbReference>
<dbReference type="GeneID" id="5887965"/>
<accession>A9UP74</accession>
<sequence>MATNVCRWRTLNLDTCDEETFVRLAQEQGTLMFDPLGPFLLTALHVAARRGFLSAIRALLSVDYTQLPAYDVGFLVFEDRGRICPDLWQLPRIFTPFHSAVEHGQAQAAELLRAAGANINQVTPQRRSALHLAVIGRNMPLLNALLRYMDAGLINAVDADSLAPLDYADNIEQVFLLIQRGARLDTNGLTLKHLLFGQASMSALAAIILAGCNLGLRATEKHDQEEQTSSLLSYIIRKDHVSALAQELARHKFAWATSNRHAFLKALVADENFGERHLLQCAQVDNLLPPVFSDGSTLLHHLAGNPNMNRSCCEILEEMAGCAVNARNADGHTMLDILQAKGRTLLVEELQTSRNAMTGAEIAAAEQKERQ</sequence>
<dbReference type="SUPFAM" id="SSF48403">
    <property type="entry name" value="Ankyrin repeat"/>
    <property type="match status" value="1"/>
</dbReference>
<evidence type="ECO:0000256" key="3">
    <source>
        <dbReference type="PROSITE-ProRule" id="PRU00023"/>
    </source>
</evidence>
<dbReference type="PROSITE" id="PS50297">
    <property type="entry name" value="ANK_REP_REGION"/>
    <property type="match status" value="1"/>
</dbReference>
<dbReference type="KEGG" id="mbr:MONBRDRAFT_4877"/>
<feature type="repeat" description="ANK" evidence="3">
    <location>
        <begin position="92"/>
        <end position="124"/>
    </location>
</feature>
<keyword evidence="2 3" id="KW-0040">ANK repeat</keyword>
<evidence type="ECO:0000313" key="5">
    <source>
        <dbReference type="Proteomes" id="UP000001357"/>
    </source>
</evidence>